<dbReference type="InterPro" id="IPR053178">
    <property type="entry name" value="Osmoadaptation_assoc"/>
</dbReference>
<dbReference type="STRING" id="576137.A0A1L7X3C9"/>
<dbReference type="Gene3D" id="4.10.240.10">
    <property type="entry name" value="Zn(2)-C6 fungal-type DNA-binding domain"/>
    <property type="match status" value="1"/>
</dbReference>
<dbReference type="InterPro" id="IPR036864">
    <property type="entry name" value="Zn2-C6_fun-type_DNA-bd_sf"/>
</dbReference>
<dbReference type="CDD" id="cd00067">
    <property type="entry name" value="GAL4"/>
    <property type="match status" value="1"/>
</dbReference>
<dbReference type="AlphaFoldDB" id="A0A1L7X3C9"/>
<name>A0A1L7X3C9_9HELO</name>
<dbReference type="PANTHER" id="PTHR38111">
    <property type="entry name" value="ZN(2)-C6 FUNGAL-TYPE DOMAIN-CONTAINING PROTEIN-RELATED"/>
    <property type="match status" value="1"/>
</dbReference>
<accession>A0A1L7X3C9</accession>
<dbReference type="GO" id="GO:0000981">
    <property type="term" value="F:DNA-binding transcription factor activity, RNA polymerase II-specific"/>
    <property type="evidence" value="ECO:0007669"/>
    <property type="project" value="InterPro"/>
</dbReference>
<dbReference type="PANTHER" id="PTHR38111:SF11">
    <property type="entry name" value="TRANSCRIPTION FACTOR DOMAIN-CONTAINING PROTEIN-RELATED"/>
    <property type="match status" value="1"/>
</dbReference>
<dbReference type="OrthoDB" id="4314040at2759"/>
<organism evidence="3 4">
    <name type="scientific">Phialocephala subalpina</name>
    <dbReference type="NCBI Taxonomy" id="576137"/>
    <lineage>
        <taxon>Eukaryota</taxon>
        <taxon>Fungi</taxon>
        <taxon>Dikarya</taxon>
        <taxon>Ascomycota</taxon>
        <taxon>Pezizomycotina</taxon>
        <taxon>Leotiomycetes</taxon>
        <taxon>Helotiales</taxon>
        <taxon>Mollisiaceae</taxon>
        <taxon>Phialocephala</taxon>
        <taxon>Phialocephala fortinii species complex</taxon>
    </lineage>
</organism>
<dbReference type="EMBL" id="FJOG01000014">
    <property type="protein sequence ID" value="CZR59528.1"/>
    <property type="molecule type" value="Genomic_DNA"/>
</dbReference>
<reference evidence="3 4" key="1">
    <citation type="submission" date="2016-03" db="EMBL/GenBank/DDBJ databases">
        <authorList>
            <person name="Ploux O."/>
        </authorList>
    </citation>
    <scope>NUCLEOTIDE SEQUENCE [LARGE SCALE GENOMIC DNA]</scope>
    <source>
        <strain evidence="3 4">UAMH 11012</strain>
    </source>
</reference>
<dbReference type="Pfam" id="PF00172">
    <property type="entry name" value="Zn_clus"/>
    <property type="match status" value="1"/>
</dbReference>
<dbReference type="InterPro" id="IPR001138">
    <property type="entry name" value="Zn2Cys6_DnaBD"/>
</dbReference>
<sequence>MVGVKSLGCAECKRRKVKCDQRFPTCVKCERLGFACSGPKSHFIRFVRPGGEEHINSITRSQCAKLKSPASTTSERLAAELVQCLRSIENVGFQCRCLGLFMTFLPSRIGYNSALDAAVRCLVQAHQYLLCQGKKTVVECLDDYNEAVALIRKDLNHGQAQTSSETVCAALILPSYEIYRNDQCRAWMTHAGGVAAILECWGPDHITSDFEMAIFVPHYSSILDLRKRSLEIFTELDRYVVDCLTSMATLPTLLHDIKEAKTDPEMRDTSTTLLARAQEFKTKLAQHATNLHLDFMNPAIVRECHSDSNHTVLEFYHPEVGFRFNFYWAMTIVANKLLLELGERDSSLVQEYEDAAEDICRSLEYLTSMKPRGSLWLTVTASMAFGVSGEENRHRIVEAMNGVYDPYDLIQIKDHSLVLEQTFYLLTGGVSQVGER</sequence>
<feature type="domain" description="Zn(2)-C6 fungal-type" evidence="2">
    <location>
        <begin position="8"/>
        <end position="37"/>
    </location>
</feature>
<dbReference type="PROSITE" id="PS50048">
    <property type="entry name" value="ZN2_CY6_FUNGAL_2"/>
    <property type="match status" value="1"/>
</dbReference>
<gene>
    <name evidence="3" type="ORF">PAC_09422</name>
</gene>
<keyword evidence="1" id="KW-0539">Nucleus</keyword>
<evidence type="ECO:0000256" key="1">
    <source>
        <dbReference type="ARBA" id="ARBA00023242"/>
    </source>
</evidence>
<dbReference type="PROSITE" id="PS00463">
    <property type="entry name" value="ZN2_CY6_FUNGAL_1"/>
    <property type="match status" value="1"/>
</dbReference>
<dbReference type="SUPFAM" id="SSF57701">
    <property type="entry name" value="Zn2/Cys6 DNA-binding domain"/>
    <property type="match status" value="1"/>
</dbReference>
<dbReference type="GO" id="GO:0008270">
    <property type="term" value="F:zinc ion binding"/>
    <property type="evidence" value="ECO:0007669"/>
    <property type="project" value="InterPro"/>
</dbReference>
<keyword evidence="4" id="KW-1185">Reference proteome</keyword>
<proteinExistence type="predicted"/>
<evidence type="ECO:0000313" key="3">
    <source>
        <dbReference type="EMBL" id="CZR59528.1"/>
    </source>
</evidence>
<evidence type="ECO:0000313" key="4">
    <source>
        <dbReference type="Proteomes" id="UP000184330"/>
    </source>
</evidence>
<dbReference type="Proteomes" id="UP000184330">
    <property type="component" value="Unassembled WGS sequence"/>
</dbReference>
<evidence type="ECO:0000259" key="2">
    <source>
        <dbReference type="PROSITE" id="PS50048"/>
    </source>
</evidence>
<protein>
    <recommendedName>
        <fullName evidence="2">Zn(2)-C6 fungal-type domain-containing protein</fullName>
    </recommendedName>
</protein>
<dbReference type="SMART" id="SM00066">
    <property type="entry name" value="GAL4"/>
    <property type="match status" value="1"/>
</dbReference>